<proteinExistence type="predicted"/>
<name>A0A2G9UMZ8_TELCI</name>
<dbReference type="Proteomes" id="UP000230423">
    <property type="component" value="Unassembled WGS sequence"/>
</dbReference>
<dbReference type="AlphaFoldDB" id="A0A2G9UMZ8"/>
<keyword evidence="2" id="KW-1185">Reference proteome</keyword>
<protein>
    <recommendedName>
        <fullName evidence="3">Cysteine rich repeat-containing domain protein</fullName>
    </recommendedName>
</protein>
<accession>A0A2G9UMZ8</accession>
<dbReference type="EMBL" id="KZ345889">
    <property type="protein sequence ID" value="PIO71661.1"/>
    <property type="molecule type" value="Genomic_DNA"/>
</dbReference>
<gene>
    <name evidence="1" type="ORF">TELCIR_06433</name>
</gene>
<evidence type="ECO:0008006" key="3">
    <source>
        <dbReference type="Google" id="ProtNLM"/>
    </source>
</evidence>
<evidence type="ECO:0000313" key="1">
    <source>
        <dbReference type="EMBL" id="PIO71661.1"/>
    </source>
</evidence>
<reference evidence="1 2" key="1">
    <citation type="submission" date="2015-09" db="EMBL/GenBank/DDBJ databases">
        <title>Draft genome of the parasitic nematode Teladorsagia circumcincta isolate WARC Sus (inbred).</title>
        <authorList>
            <person name="Mitreva M."/>
        </authorList>
    </citation>
    <scope>NUCLEOTIDE SEQUENCE [LARGE SCALE GENOMIC DNA]</scope>
    <source>
        <strain evidence="1 2">S</strain>
    </source>
</reference>
<sequence length="97" mass="10488">MKTHLTKDTTRARRCCSQYSTTCCAQVQVCLAACIQPCEVRCLQTQPPPVCIPLCQQTCTTTCQQAQQAVMPCQPSNGAACLCNEGYSQCGGMCCRV</sequence>
<organism evidence="1 2">
    <name type="scientific">Teladorsagia circumcincta</name>
    <name type="common">Brown stomach worm</name>
    <name type="synonym">Ostertagia circumcincta</name>
    <dbReference type="NCBI Taxonomy" id="45464"/>
    <lineage>
        <taxon>Eukaryota</taxon>
        <taxon>Metazoa</taxon>
        <taxon>Ecdysozoa</taxon>
        <taxon>Nematoda</taxon>
        <taxon>Chromadorea</taxon>
        <taxon>Rhabditida</taxon>
        <taxon>Rhabditina</taxon>
        <taxon>Rhabditomorpha</taxon>
        <taxon>Strongyloidea</taxon>
        <taxon>Trichostrongylidae</taxon>
        <taxon>Teladorsagia</taxon>
    </lineage>
</organism>
<evidence type="ECO:0000313" key="2">
    <source>
        <dbReference type="Proteomes" id="UP000230423"/>
    </source>
</evidence>